<feature type="coiled-coil region" evidence="1">
    <location>
        <begin position="532"/>
        <end position="592"/>
    </location>
</feature>
<feature type="transmembrane region" description="Helical" evidence="3">
    <location>
        <begin position="81"/>
        <end position="102"/>
    </location>
</feature>
<dbReference type="Gene3D" id="1.25.40.10">
    <property type="entry name" value="Tetratricopeptide repeat domain"/>
    <property type="match status" value="1"/>
</dbReference>
<keyword evidence="1" id="KW-0175">Coiled coil</keyword>
<dbReference type="InterPro" id="IPR011990">
    <property type="entry name" value="TPR-like_helical_dom_sf"/>
</dbReference>
<feature type="coiled-coil region" evidence="1">
    <location>
        <begin position="739"/>
        <end position="766"/>
    </location>
</feature>
<dbReference type="SUPFAM" id="SSF48452">
    <property type="entry name" value="TPR-like"/>
    <property type="match status" value="1"/>
</dbReference>
<protein>
    <submittedName>
        <fullName evidence="4">Uncharacterized protein</fullName>
    </submittedName>
</protein>
<dbReference type="STRING" id="3088.A0A383VRZ9"/>
<reference evidence="4 5" key="1">
    <citation type="submission" date="2016-10" db="EMBL/GenBank/DDBJ databases">
        <authorList>
            <person name="Cai Z."/>
        </authorList>
    </citation>
    <scope>NUCLEOTIDE SEQUENCE [LARGE SCALE GENOMIC DNA]</scope>
</reference>
<feature type="region of interest" description="Disordered" evidence="2">
    <location>
        <begin position="50"/>
        <end position="76"/>
    </location>
</feature>
<proteinExistence type="predicted"/>
<sequence>MNGQLPMWLQPRPLQLEAEYPRPEQQLEQQMAQVLQRSRLDRTSCDVDYYGSSRSSSSSSIVCRASSRGPGPTSSKLKRSVWTAVDVIALLGSVGGALAALLGLVAPTYALVLPLVLPVVSLIAALQREDLSNEEGRAYFNELSSSLGRDSAALLREASAAIEEVRRETRAQSAAAARLAAIEDKLAVLEGAAVDAGRSSREAAMAVNALGSALSQTLAQGPAGQQQQHNPQMLAGYVAGEVAPLLQAELAASLGPWLADSSNSLKRLGTRLAMVEGSLAGLEAAQSEGLMRLGGAITGSLVDAESALQNSVRIEVAAAVEPLKQLPQLVAAAAAKAAAQQQQQQQQQALQAEGYDGPPAPVAAAAVDQSEMVEQLRQLVAAEVATATQQILSQQAEVLASLSQPPKPAQLADDQWEALGRRLARLERLVQSVPELGEQAIAGQLAPLIAAQQQQQQQQQQQGGLSEVAAALAAAADQAGASCRQLSGLVGEFEGVRFRYEEAMSQLAAAGPAAAAAAAGAGTAPAASEQLVQQVQESLQQLLQQQQGQQQQGQQQQQQQLAGGGMDLSGMLLTLQQQVEGLAAALQQVQMDIPLQIELGFSQSAAAAAAAAAGRGDSAYDGAAFEDSSSSSSSTNAAAAAAAASASAAATAAAQGVSDVRQLLSSVQQTCEDIQLQVTALASQVAAQQAAILSSSSSSRQQDAAAADSSSSAEAVLAAAAATQQQLADISSQLSADLTQQLSGVCLNLEQQLQELQQQLVAAAAIAATQAAAEAAAAAAASRSQEQLDAAAIGSSVAAAEQQQQQQQQQQADYYAAQVAAGGWGQYQQQPQQQQQFAEQVMPAADRPAAAAAVPAWANSSSSSSSSSSSYASPEPAGSWPADAAAAAAAAAAASTPQEQQQFVAASPSPAPAAPQQQPPAAAAAAAIPDITTLSEEQLRTEGLRLLRSGRAATSGSGSYSSIGPDFAAAEALLQAAVGCFAAAVESEPQDTRALGNLGNALLAQGELKKGLLDELRLSAAAGGLGAGLGGPAAAAAQSLQLAEGRLRSEAVGLLTRAGEIFRRVLEVDGWSSRALVNWGKALVGRAELAIDASAATKLYNAAIDKFEAVLEEDPELVVAKYRCALAMQGLAGLSLNPAVGGGNLAAAGGSSSSRQRLVLLGDAGRYLADVVAAAGAPGGDEGLRDAAAAALRQVTEQLELSKLS</sequence>
<gene>
    <name evidence="4" type="ORF">BQ4739_LOCUS8285</name>
</gene>
<dbReference type="PANTHER" id="PTHR36888:SF2">
    <property type="entry name" value="TETRATRICOPEPTIDE REPEAT (TPR)-LIKE SUPERFAMILY PROTEIN"/>
    <property type="match status" value="1"/>
</dbReference>
<keyword evidence="5" id="KW-1185">Reference proteome</keyword>
<evidence type="ECO:0000256" key="1">
    <source>
        <dbReference type="SAM" id="Coils"/>
    </source>
</evidence>
<feature type="compositionally biased region" description="Low complexity" evidence="2">
    <location>
        <begin position="914"/>
        <end position="925"/>
    </location>
</feature>
<name>A0A383VRZ9_TETOB</name>
<organism evidence="4 5">
    <name type="scientific">Tetradesmus obliquus</name>
    <name type="common">Green alga</name>
    <name type="synonym">Acutodesmus obliquus</name>
    <dbReference type="NCBI Taxonomy" id="3088"/>
    <lineage>
        <taxon>Eukaryota</taxon>
        <taxon>Viridiplantae</taxon>
        <taxon>Chlorophyta</taxon>
        <taxon>core chlorophytes</taxon>
        <taxon>Chlorophyceae</taxon>
        <taxon>CS clade</taxon>
        <taxon>Sphaeropleales</taxon>
        <taxon>Scenedesmaceae</taxon>
        <taxon>Tetradesmus</taxon>
    </lineage>
</organism>
<dbReference type="AlphaFoldDB" id="A0A383VRZ9"/>
<keyword evidence="3" id="KW-0812">Transmembrane</keyword>
<feature type="region of interest" description="Disordered" evidence="2">
    <location>
        <begin position="859"/>
        <end position="880"/>
    </location>
</feature>
<evidence type="ECO:0000313" key="4">
    <source>
        <dbReference type="EMBL" id="SZX67951.1"/>
    </source>
</evidence>
<dbReference type="PANTHER" id="PTHR36888">
    <property type="entry name" value="TETRATRICOPEPTIDE-LIKE HELICAL DOMAIN-CONTAINING PROTEIN-RELATED"/>
    <property type="match status" value="1"/>
</dbReference>
<keyword evidence="3" id="KW-1133">Transmembrane helix</keyword>
<evidence type="ECO:0000256" key="3">
    <source>
        <dbReference type="SAM" id="Phobius"/>
    </source>
</evidence>
<feature type="region of interest" description="Disordered" evidence="2">
    <location>
        <begin position="899"/>
        <end position="925"/>
    </location>
</feature>
<evidence type="ECO:0000256" key="2">
    <source>
        <dbReference type="SAM" id="MobiDB-lite"/>
    </source>
</evidence>
<keyword evidence="3" id="KW-0472">Membrane</keyword>
<dbReference type="EMBL" id="FNXT01000823">
    <property type="protein sequence ID" value="SZX67951.1"/>
    <property type="molecule type" value="Genomic_DNA"/>
</dbReference>
<dbReference type="Proteomes" id="UP000256970">
    <property type="component" value="Unassembled WGS sequence"/>
</dbReference>
<evidence type="ECO:0000313" key="5">
    <source>
        <dbReference type="Proteomes" id="UP000256970"/>
    </source>
</evidence>
<feature type="compositionally biased region" description="Low complexity" evidence="2">
    <location>
        <begin position="52"/>
        <end position="68"/>
    </location>
</feature>
<accession>A0A383VRZ9</accession>